<gene>
    <name evidence="2" type="ORF">HF838_11845</name>
</gene>
<dbReference type="InterPro" id="IPR027365">
    <property type="entry name" value="GNAT_acetyltra_YdfB-like"/>
</dbReference>
<name>A0A848CWX0_ANEAE</name>
<dbReference type="PANTHER" id="PTHR31143:SF2">
    <property type="entry name" value="FR47-LIKE DOMAIN-CONTAINING PROTEIN-RELATED"/>
    <property type="match status" value="1"/>
</dbReference>
<dbReference type="RefSeq" id="WP_021622474.1">
    <property type="nucleotide sequence ID" value="NZ_CABKST010000175.1"/>
</dbReference>
<keyword evidence="2" id="KW-0808">Transferase</keyword>
<protein>
    <submittedName>
        <fullName evidence="2">GNAT family N-acetyltransferase</fullName>
    </submittedName>
</protein>
<proteinExistence type="predicted"/>
<sequence length="288" mass="32707">MIKLTPPDYSIVTPLVSKVPFNTLFARVVIDNKVNGQIFVDDSLHPTVSLIVHKYGMALLCGNAENDSFNDELVRFLKNTPSVELPAKYMLTYPERWEHKLASILGTELLQANDKGNSKMLTRDTSTSFLQTERINYQFKPSSPLINIDIPAPFTLKKIDSDIYEKIHEAQHSVVPEQFWNTAEDFLENGIGYALLYDNQIVSTSFSSFIVDDKLELGVETTETFRKKGYSIYAASALVSYCLTNRYEPVWACRRENVGSSRLAESLGFIQASYHPYYCMPSKIQNKN</sequence>
<evidence type="ECO:0000313" key="3">
    <source>
        <dbReference type="Proteomes" id="UP000561326"/>
    </source>
</evidence>
<dbReference type="GO" id="GO:0016747">
    <property type="term" value="F:acyltransferase activity, transferring groups other than amino-acyl groups"/>
    <property type="evidence" value="ECO:0007669"/>
    <property type="project" value="InterPro"/>
</dbReference>
<feature type="domain" description="N-acetyltransferase" evidence="1">
    <location>
        <begin position="154"/>
        <end position="288"/>
    </location>
</feature>
<evidence type="ECO:0000259" key="1">
    <source>
        <dbReference type="PROSITE" id="PS51186"/>
    </source>
</evidence>
<dbReference type="Pfam" id="PF12746">
    <property type="entry name" value="GNAT_acetyltran"/>
    <property type="match status" value="1"/>
</dbReference>
<dbReference type="InterPro" id="IPR016181">
    <property type="entry name" value="Acyl_CoA_acyltransferase"/>
</dbReference>
<dbReference type="SUPFAM" id="SSF55729">
    <property type="entry name" value="Acyl-CoA N-acyltransferases (Nat)"/>
    <property type="match status" value="1"/>
</dbReference>
<dbReference type="Gene3D" id="3.40.630.30">
    <property type="match status" value="1"/>
</dbReference>
<dbReference type="PROSITE" id="PS51186">
    <property type="entry name" value="GNAT"/>
    <property type="match status" value="1"/>
</dbReference>
<accession>A0A848CWX0</accession>
<organism evidence="2 3">
    <name type="scientific">Aneurinibacillus aneurinilyticus</name>
    <name type="common">Bacillus aneurinolyticus</name>
    <dbReference type="NCBI Taxonomy" id="1391"/>
    <lineage>
        <taxon>Bacteria</taxon>
        <taxon>Bacillati</taxon>
        <taxon>Bacillota</taxon>
        <taxon>Bacilli</taxon>
        <taxon>Bacillales</taxon>
        <taxon>Paenibacillaceae</taxon>
        <taxon>Aneurinibacillus group</taxon>
        <taxon>Aneurinibacillus</taxon>
    </lineage>
</organism>
<evidence type="ECO:0000313" key="2">
    <source>
        <dbReference type="EMBL" id="NME98949.1"/>
    </source>
</evidence>
<reference evidence="2 3" key="1">
    <citation type="submission" date="2020-04" db="EMBL/GenBank/DDBJ databases">
        <authorList>
            <person name="Hitch T.C.A."/>
            <person name="Wylensek D."/>
            <person name="Clavel T."/>
        </authorList>
    </citation>
    <scope>NUCLEOTIDE SEQUENCE [LARGE SCALE GENOMIC DNA]</scope>
    <source>
        <strain evidence="2 3">WB01_D5_05</strain>
    </source>
</reference>
<dbReference type="GeneID" id="92839919"/>
<dbReference type="EMBL" id="JABAGO010000020">
    <property type="protein sequence ID" value="NME98949.1"/>
    <property type="molecule type" value="Genomic_DNA"/>
</dbReference>
<dbReference type="InterPro" id="IPR000182">
    <property type="entry name" value="GNAT_dom"/>
</dbReference>
<dbReference type="PANTHER" id="PTHR31143">
    <property type="match status" value="1"/>
</dbReference>
<comment type="caution">
    <text evidence="2">The sequence shown here is derived from an EMBL/GenBank/DDBJ whole genome shotgun (WGS) entry which is preliminary data.</text>
</comment>
<dbReference type="OrthoDB" id="2773476at2"/>
<dbReference type="Proteomes" id="UP000561326">
    <property type="component" value="Unassembled WGS sequence"/>
</dbReference>
<dbReference type="AlphaFoldDB" id="A0A848CWX0"/>